<gene>
    <name evidence="13" type="ORF">CALMAC_LOCUS20207</name>
</gene>
<proteinExistence type="predicted"/>
<dbReference type="EMBL" id="CAACVG010014576">
    <property type="protein sequence ID" value="VEN63368.1"/>
    <property type="molecule type" value="Genomic_DNA"/>
</dbReference>
<protein>
    <recommendedName>
        <fullName evidence="10">Centrosomal protein of 97 kDa</fullName>
    </recommendedName>
    <alternativeName>
        <fullName evidence="8">Dynein axonemal assembly factor 1 homolog</fullName>
    </alternativeName>
    <alternativeName>
        <fullName evidence="11">Leucine-rich repeat and IQ domain-containing protein 2</fullName>
    </alternativeName>
</protein>
<dbReference type="InterPro" id="IPR001611">
    <property type="entry name" value="Leu-rich_rpt"/>
</dbReference>
<name>A0A653DT38_CALMS</name>
<dbReference type="Gene3D" id="3.80.10.10">
    <property type="entry name" value="Ribonuclease Inhibitor"/>
    <property type="match status" value="2"/>
</dbReference>
<dbReference type="PROSITE" id="PS51450">
    <property type="entry name" value="LRR"/>
    <property type="match status" value="4"/>
</dbReference>
<keyword evidence="4" id="KW-0433">Leucine-rich repeat</keyword>
<dbReference type="GO" id="GO:0005813">
    <property type="term" value="C:centrosome"/>
    <property type="evidence" value="ECO:0007669"/>
    <property type="project" value="UniProtKB-SubCell"/>
</dbReference>
<dbReference type="PANTHER" id="PTHR45973:SF2">
    <property type="entry name" value="CENTROSOMAL PROTEIN OF 97 KDA"/>
    <property type="match status" value="1"/>
</dbReference>
<evidence type="ECO:0000256" key="1">
    <source>
        <dbReference type="ARBA" id="ARBA00003843"/>
    </source>
</evidence>
<evidence type="ECO:0000256" key="6">
    <source>
        <dbReference type="ARBA" id="ARBA00022794"/>
    </source>
</evidence>
<dbReference type="InterPro" id="IPR032675">
    <property type="entry name" value="LRR_dom_sf"/>
</dbReference>
<dbReference type="AlphaFoldDB" id="A0A653DT38"/>
<dbReference type="PANTHER" id="PTHR45973">
    <property type="entry name" value="PROTEIN PHOSPHATASE 1 REGULATORY SUBUNIT SDS22-RELATED"/>
    <property type="match status" value="1"/>
</dbReference>
<comment type="subcellular location">
    <subcellularLocation>
        <location evidence="2">Cytoplasm</location>
        <location evidence="2">Cytoskeleton</location>
        <location evidence="2">Microtubule organizing center</location>
        <location evidence="2">Centrosome</location>
    </subcellularLocation>
</comment>
<evidence type="ECO:0000256" key="2">
    <source>
        <dbReference type="ARBA" id="ARBA00004300"/>
    </source>
</evidence>
<evidence type="ECO:0000313" key="13">
    <source>
        <dbReference type="EMBL" id="VEN63368.1"/>
    </source>
</evidence>
<feature type="region of interest" description="Disordered" evidence="12">
    <location>
        <begin position="279"/>
        <end position="317"/>
    </location>
</feature>
<evidence type="ECO:0000256" key="4">
    <source>
        <dbReference type="ARBA" id="ARBA00022614"/>
    </source>
</evidence>
<dbReference type="SMART" id="SM00365">
    <property type="entry name" value="LRR_SD22"/>
    <property type="match status" value="4"/>
</dbReference>
<feature type="compositionally biased region" description="Basic residues" evidence="12">
    <location>
        <begin position="303"/>
        <end position="317"/>
    </location>
</feature>
<reference evidence="13 14" key="1">
    <citation type="submission" date="2019-01" db="EMBL/GenBank/DDBJ databases">
        <authorList>
            <person name="Sayadi A."/>
        </authorList>
    </citation>
    <scope>NUCLEOTIDE SEQUENCE [LARGE SCALE GENOMIC DNA]</scope>
</reference>
<evidence type="ECO:0000256" key="5">
    <source>
        <dbReference type="ARBA" id="ARBA00022737"/>
    </source>
</evidence>
<keyword evidence="6" id="KW-0970">Cilium biogenesis/degradation</keyword>
<evidence type="ECO:0000256" key="9">
    <source>
        <dbReference type="ARBA" id="ARBA00058656"/>
    </source>
</evidence>
<organism evidence="13 14">
    <name type="scientific">Callosobruchus maculatus</name>
    <name type="common">Southern cowpea weevil</name>
    <name type="synonym">Pulse bruchid</name>
    <dbReference type="NCBI Taxonomy" id="64391"/>
    <lineage>
        <taxon>Eukaryota</taxon>
        <taxon>Metazoa</taxon>
        <taxon>Ecdysozoa</taxon>
        <taxon>Arthropoda</taxon>
        <taxon>Hexapoda</taxon>
        <taxon>Insecta</taxon>
        <taxon>Pterygota</taxon>
        <taxon>Neoptera</taxon>
        <taxon>Endopterygota</taxon>
        <taxon>Coleoptera</taxon>
        <taxon>Polyphaga</taxon>
        <taxon>Cucujiformia</taxon>
        <taxon>Chrysomeloidea</taxon>
        <taxon>Chrysomelidae</taxon>
        <taxon>Bruchinae</taxon>
        <taxon>Bruchini</taxon>
        <taxon>Callosobruchus</taxon>
    </lineage>
</organism>
<keyword evidence="3" id="KW-0963">Cytoplasm</keyword>
<sequence>MYNLNPNIYGKSLKNEAPIENLWYPVEETLDLSNKKLKKLNKPTPAESQVTTLILDDNELLRLDSIDSFTKLQKLTAVRNQLLRMYGVGRLHSLHTLNLSHNGILTIEGLKDLVNLRWLCLAGNSIKTIEHLNTNTKLEYLDLSENSISYVSDLSYLKNLKELYLHKNKINHLGQCDRFLPASLTTLTLSNNNIADLNEISRLAHLVNLNKISIANNPCVNMTGNNILRAEWLYSQGRGRHFRVGDQRELTQYLATVCPLTGEKLETEEDRKLRLILSKAQHHQQQLRQQSSANVTPNPSPLSRKKLQANKHSPRLG</sequence>
<dbReference type="SUPFAM" id="SSF52058">
    <property type="entry name" value="L domain-like"/>
    <property type="match status" value="1"/>
</dbReference>
<evidence type="ECO:0000256" key="12">
    <source>
        <dbReference type="SAM" id="MobiDB-lite"/>
    </source>
</evidence>
<evidence type="ECO:0000256" key="8">
    <source>
        <dbReference type="ARBA" id="ARBA00024433"/>
    </source>
</evidence>
<keyword evidence="5" id="KW-0677">Repeat</keyword>
<dbReference type="OrthoDB" id="5954088at2759"/>
<comment type="function">
    <text evidence="9">Acts as a key negative regulator of ciliogenesis in collaboration with CCP110 by capping the mother centriole thereby preventing cilia formation. Required for recruitment of CCP110 to the centrosome.</text>
</comment>
<accession>A0A653DT38</accession>
<evidence type="ECO:0000256" key="11">
    <source>
        <dbReference type="ARBA" id="ARBA00076677"/>
    </source>
</evidence>
<evidence type="ECO:0000256" key="7">
    <source>
        <dbReference type="ARBA" id="ARBA00023212"/>
    </source>
</evidence>
<dbReference type="InterPro" id="IPR050576">
    <property type="entry name" value="Cilia_flagella_integrity"/>
</dbReference>
<dbReference type="Pfam" id="PF14580">
    <property type="entry name" value="LRR_9"/>
    <property type="match status" value="1"/>
</dbReference>
<keyword evidence="14" id="KW-1185">Reference proteome</keyword>
<keyword evidence="7" id="KW-0206">Cytoskeleton</keyword>
<evidence type="ECO:0000256" key="3">
    <source>
        <dbReference type="ARBA" id="ARBA00022490"/>
    </source>
</evidence>
<comment type="function">
    <text evidence="1">Cilium-specific protein required for cilia structures.</text>
</comment>
<dbReference type="FunFam" id="3.80.10.10:FF:000165">
    <property type="entry name" value="Centrosomal protein of 97 kDa"/>
    <property type="match status" value="1"/>
</dbReference>
<dbReference type="GO" id="GO:0030030">
    <property type="term" value="P:cell projection organization"/>
    <property type="evidence" value="ECO:0007669"/>
    <property type="project" value="UniProtKB-KW"/>
</dbReference>
<evidence type="ECO:0000313" key="14">
    <source>
        <dbReference type="Proteomes" id="UP000410492"/>
    </source>
</evidence>
<dbReference type="Proteomes" id="UP000410492">
    <property type="component" value="Unassembled WGS sequence"/>
</dbReference>
<dbReference type="GO" id="GO:1902018">
    <property type="term" value="P:negative regulation of cilium assembly"/>
    <property type="evidence" value="ECO:0007669"/>
    <property type="project" value="TreeGrafter"/>
</dbReference>
<evidence type="ECO:0000256" key="10">
    <source>
        <dbReference type="ARBA" id="ARBA00068862"/>
    </source>
</evidence>